<protein>
    <submittedName>
        <fullName evidence="2">Uncharacterized protein</fullName>
    </submittedName>
</protein>
<sequence>MENLFALNPALHGLMDKAFVAFEVFSVGERPDGRWDTTLKFHFLPVCKTYSVSSPRTLEGAIEILDDLFDQAQRAGLPAREPPKYPRAEGYIGARLKSGEWLRSGHLFPITHANQKAAELCATFFRWQWACARIWCISGGAEPQELRGGDDDDDDGWKLPVQGPTDDLQQDVDADAGGLPLGPAPPVPSPATARPARKLPQFRASGSPVPLPSDSPVPATPRPARKFPHFRASRSPVSLPHDSPSPDFSPPSRKGGFRDFLRRFSKTPQAGGSMEAPEPGRGPPTPAPMEGEPHSGGTIERVSTRIRGRVSDLFGGSREDVSGGNV</sequence>
<dbReference type="Proteomes" id="UP000693738">
    <property type="component" value="Unassembled WGS sequence"/>
</dbReference>
<accession>A0A8J2IXD5</accession>
<organism evidence="2 3">
    <name type="scientific">Fusarium equiseti</name>
    <name type="common">Fusarium scirpi</name>
    <dbReference type="NCBI Taxonomy" id="61235"/>
    <lineage>
        <taxon>Eukaryota</taxon>
        <taxon>Fungi</taxon>
        <taxon>Dikarya</taxon>
        <taxon>Ascomycota</taxon>
        <taxon>Pezizomycotina</taxon>
        <taxon>Sordariomycetes</taxon>
        <taxon>Hypocreomycetidae</taxon>
        <taxon>Hypocreales</taxon>
        <taxon>Nectriaceae</taxon>
        <taxon>Fusarium</taxon>
        <taxon>Fusarium incarnatum-equiseti species complex</taxon>
    </lineage>
</organism>
<reference evidence="2" key="1">
    <citation type="submission" date="2021-05" db="EMBL/GenBank/DDBJ databases">
        <authorList>
            <person name="Khan N."/>
        </authorList>
    </citation>
    <scope>NUCLEOTIDE SEQUENCE</scope>
</reference>
<feature type="region of interest" description="Disordered" evidence="1">
    <location>
        <begin position="145"/>
        <end position="326"/>
    </location>
</feature>
<feature type="compositionally biased region" description="Basic residues" evidence="1">
    <location>
        <begin position="223"/>
        <end position="232"/>
    </location>
</feature>
<comment type="caution">
    <text evidence="2">The sequence shown here is derived from an EMBL/GenBank/DDBJ whole genome shotgun (WGS) entry which is preliminary data.</text>
</comment>
<evidence type="ECO:0000256" key="1">
    <source>
        <dbReference type="SAM" id="MobiDB-lite"/>
    </source>
</evidence>
<dbReference type="EMBL" id="CAJSTJ010000206">
    <property type="protein sequence ID" value="CAG7566418.1"/>
    <property type="molecule type" value="Genomic_DNA"/>
</dbReference>
<feature type="compositionally biased region" description="Basic and acidic residues" evidence="1">
    <location>
        <begin position="317"/>
        <end position="326"/>
    </location>
</feature>
<name>A0A8J2IXD5_FUSEQ</name>
<dbReference type="AlphaFoldDB" id="A0A8J2IXD5"/>
<feature type="compositionally biased region" description="Low complexity" evidence="1">
    <location>
        <begin position="238"/>
        <end position="252"/>
    </location>
</feature>
<evidence type="ECO:0000313" key="3">
    <source>
        <dbReference type="Proteomes" id="UP000693738"/>
    </source>
</evidence>
<feature type="compositionally biased region" description="Pro residues" evidence="1">
    <location>
        <begin position="209"/>
        <end position="221"/>
    </location>
</feature>
<gene>
    <name evidence="2" type="ORF">FEQUK3_LOCUS12139</name>
</gene>
<proteinExistence type="predicted"/>
<evidence type="ECO:0000313" key="2">
    <source>
        <dbReference type="EMBL" id="CAG7566418.1"/>
    </source>
</evidence>